<evidence type="ECO:0000313" key="2">
    <source>
        <dbReference type="EMBL" id="ASF00797.1"/>
    </source>
</evidence>
<organism evidence="2">
    <name type="scientific">uncultured virus</name>
    <dbReference type="NCBI Taxonomy" id="340016"/>
    <lineage>
        <taxon>Viruses</taxon>
        <taxon>environmental samples</taxon>
    </lineage>
</organism>
<feature type="compositionally biased region" description="Polar residues" evidence="1">
    <location>
        <begin position="513"/>
        <end position="538"/>
    </location>
</feature>
<sequence length="682" mass="75965">MKAEPRLISNQIYEHIQPITIEEEIIPKRIVLYANNFSGLDPTPVTDEELNNLLGNTVGMAGNNVLVQLKKKFSTFRNGPWYIDSRDGVVYIHNRKNSISNVHDYTYNRENGELLSATFTIQEVYKPFAGVKSAIDALGKGLGKITGKLDEFFLPDGSEIPSDLGSETLEKYNKRFSINRTDTVEDVMRRNGYGEGWKLWRKQEGKLESRYVNSIWEGQRLTREYNSKTPGQKQAQINKAIKEAYGKTDRNAQLNYLFQKNPMLKEKWILAINAIKDYGENSPYAQYYKNDFMESASNYNVPAKSVDFNDYSTKRFTISLSPFENTGPQSVKKASDKALKTWVVKNQVKRKLSGANLIPGSEKLYTFKKLVPIHGSPNPTFKQVIMTGGTVDIMYTGYGGYRTFTNGAQVVQDALGRNLDGKKAPNFSNLLGDVKKALHNAGKGKKEKQLLATVRVIGNPDIEVSNSLGLYNVGKKYSGQWYVKKVTHLIEPGQGYICDIELQKHLPKPGASGNASLVNTQKGTVDNTKASSNPVSAKNHTELRKKTKNSSGQNLKTKSPKGNNSTWQGYLDIPWTASENAAVDAVIQNGRKAGMSDTEISKLVGNMANNIARRRASEAKGYGIKVPGYTTQVVQGKNGRIVKVHSTGNIGIDPNIKVPKGKYTSKNFQSAMKRNNVNKKKK</sequence>
<accession>A0A218MNE5</accession>
<protein>
    <submittedName>
        <fullName evidence="2">Uncharacterized protein</fullName>
    </submittedName>
</protein>
<feature type="region of interest" description="Disordered" evidence="1">
    <location>
        <begin position="511"/>
        <end position="567"/>
    </location>
</feature>
<name>A0A218MNE5_9VIRU</name>
<reference evidence="2" key="2">
    <citation type="journal article" date="2017" name="Nat. Commun.">
        <title>Single-virus genomics reveals hidden cosmopolitan and abundant viruses.</title>
        <authorList>
            <person name="Martinez-Hernandez F."/>
            <person name="Fornas O."/>
            <person name="Lluesma Gomez M."/>
            <person name="Bolduc B."/>
            <person name="de la Cruz Pena M.J."/>
            <person name="Martinez J.M."/>
            <person name="Anton J."/>
            <person name="Gasol J.M."/>
            <person name="Rosselli R."/>
            <person name="Rodriguez-Valera F."/>
            <person name="Sullivan M.B."/>
            <person name="Acinas S.G."/>
            <person name="Martinez-Garcia M."/>
        </authorList>
    </citation>
    <scope>NUCLEOTIDE SEQUENCE</scope>
</reference>
<dbReference type="EMBL" id="KY052856">
    <property type="protein sequence ID" value="ASF00797.1"/>
    <property type="molecule type" value="Genomic_DNA"/>
</dbReference>
<reference evidence="2" key="1">
    <citation type="submission" date="2016-10" db="EMBL/GenBank/DDBJ databases">
        <authorList>
            <person name="Varghese N."/>
        </authorList>
    </citation>
    <scope>NUCLEOTIDE SEQUENCE</scope>
</reference>
<feature type="compositionally biased region" description="Polar residues" evidence="1">
    <location>
        <begin position="549"/>
        <end position="567"/>
    </location>
</feature>
<proteinExistence type="predicted"/>
<evidence type="ECO:0000256" key="1">
    <source>
        <dbReference type="SAM" id="MobiDB-lite"/>
    </source>
</evidence>